<accession>A0A0F8B0L2</accession>
<name>A0A0F8B0L2_CERFI</name>
<organism evidence="1 2">
    <name type="scientific">Ceratocystis fimbriata f. sp. platani</name>
    <dbReference type="NCBI Taxonomy" id="88771"/>
    <lineage>
        <taxon>Eukaryota</taxon>
        <taxon>Fungi</taxon>
        <taxon>Dikarya</taxon>
        <taxon>Ascomycota</taxon>
        <taxon>Pezizomycotina</taxon>
        <taxon>Sordariomycetes</taxon>
        <taxon>Hypocreomycetidae</taxon>
        <taxon>Microascales</taxon>
        <taxon>Ceratocystidaceae</taxon>
        <taxon>Ceratocystis</taxon>
    </lineage>
</organism>
<protein>
    <submittedName>
        <fullName evidence="1">Uncharacterized protein</fullName>
    </submittedName>
</protein>
<sequence>MAEWAYQKLDIDNPEWISHDKNSEFFRKTRLDIYGQLQKLPATRQVHTIDFMVDNMKPSERILGMEDFIDEWMHDDFDNFDSDYVE</sequence>
<comment type="caution">
    <text evidence="1">The sequence shown here is derived from an EMBL/GenBank/DDBJ whole genome shotgun (WGS) entry which is preliminary data.</text>
</comment>
<proteinExistence type="predicted"/>
<evidence type="ECO:0000313" key="1">
    <source>
        <dbReference type="EMBL" id="KKF92980.1"/>
    </source>
</evidence>
<keyword evidence="2" id="KW-1185">Reference proteome</keyword>
<dbReference type="Proteomes" id="UP000034841">
    <property type="component" value="Unassembled WGS sequence"/>
</dbReference>
<gene>
    <name evidence="1" type="ORF">CFO_g4665</name>
</gene>
<evidence type="ECO:0000313" key="2">
    <source>
        <dbReference type="Proteomes" id="UP000034841"/>
    </source>
</evidence>
<dbReference type="EMBL" id="LBBL01000292">
    <property type="protein sequence ID" value="KKF92980.1"/>
    <property type="molecule type" value="Genomic_DNA"/>
</dbReference>
<reference evidence="1 2" key="1">
    <citation type="submission" date="2015-04" db="EMBL/GenBank/DDBJ databases">
        <title>Genome sequence of Ceratocystis platani, a major pathogen of plane trees.</title>
        <authorList>
            <person name="Belbahri L."/>
        </authorList>
    </citation>
    <scope>NUCLEOTIDE SEQUENCE [LARGE SCALE GENOMIC DNA]</scope>
    <source>
        <strain evidence="1 2">CFO</strain>
    </source>
</reference>
<dbReference type="AlphaFoldDB" id="A0A0F8B0L2"/>